<protein>
    <submittedName>
        <fullName evidence="1">Uncharacterized protein</fullName>
    </submittedName>
</protein>
<dbReference type="Proteomes" id="UP000289555">
    <property type="component" value="Chromosome"/>
</dbReference>
<organism evidence="1 2">
    <name type="scientific">Vreelandella olivaria</name>
    <dbReference type="NCBI Taxonomy" id="390919"/>
    <lineage>
        <taxon>Bacteria</taxon>
        <taxon>Pseudomonadati</taxon>
        <taxon>Pseudomonadota</taxon>
        <taxon>Gammaproteobacteria</taxon>
        <taxon>Oceanospirillales</taxon>
        <taxon>Halomonadaceae</taxon>
        <taxon>Vreelandella</taxon>
    </lineage>
</organism>
<proteinExistence type="predicted"/>
<accession>A0ABM7GRQ5</accession>
<evidence type="ECO:0000313" key="2">
    <source>
        <dbReference type="Proteomes" id="UP000289555"/>
    </source>
</evidence>
<name>A0ABM7GRQ5_9GAMM</name>
<evidence type="ECO:0000313" key="1">
    <source>
        <dbReference type="EMBL" id="BBI53482.1"/>
    </source>
</evidence>
<reference evidence="2" key="1">
    <citation type="journal article" date="2019" name="Microbiol. Resour. Announc.">
        <title>Complete Genome Sequence of Halomonas olivaria, a Moderately Halophilic Bacterium Isolated from Olive Processing Effluents, Obtained by Nanopore Sequencing.</title>
        <authorList>
            <person name="Nagata S."/>
            <person name="Ii K.M."/>
            <person name="Tsukimi T."/>
            <person name="Miura M.C."/>
            <person name="Galipon J."/>
            <person name="Arakawa K."/>
        </authorList>
    </citation>
    <scope>NUCLEOTIDE SEQUENCE [LARGE SCALE GENOMIC DNA]</scope>
    <source>
        <strain evidence="2">TYRC17</strain>
    </source>
</reference>
<keyword evidence="2" id="KW-1185">Reference proteome</keyword>
<dbReference type="EMBL" id="AP019416">
    <property type="protein sequence ID" value="BBI53482.1"/>
    <property type="molecule type" value="Genomic_DNA"/>
</dbReference>
<sequence>MVGEPEVLRGLGSQLELIHRPFLPCLGVTAYLGHRKAIEHLIVNRVHGHQLALQVGRELGEHQAVFSQGALDLVAIGAALGGAFQIDHACIPTGNLHALIT</sequence>
<gene>
    <name evidence="1" type="ORF">HORIV_59030</name>
</gene>